<dbReference type="Gene3D" id="1.25.40.20">
    <property type="entry name" value="Ankyrin repeat-containing domain"/>
    <property type="match status" value="2"/>
</dbReference>
<keyword evidence="2 3" id="KW-0040">ANK repeat</keyword>
<evidence type="ECO:0000256" key="1">
    <source>
        <dbReference type="ARBA" id="ARBA00022737"/>
    </source>
</evidence>
<reference evidence="5 6" key="1">
    <citation type="submission" date="2024-02" db="EMBL/GenBank/DDBJ databases">
        <authorList>
            <person name="Chen Y."/>
            <person name="Shah S."/>
            <person name="Dougan E. K."/>
            <person name="Thang M."/>
            <person name="Chan C."/>
        </authorList>
    </citation>
    <scope>NUCLEOTIDE SEQUENCE [LARGE SCALE GENOMIC DNA]</scope>
</reference>
<feature type="region of interest" description="Disordered" evidence="4">
    <location>
        <begin position="1"/>
        <end position="48"/>
    </location>
</feature>
<evidence type="ECO:0000313" key="5">
    <source>
        <dbReference type="EMBL" id="CAK9084422.1"/>
    </source>
</evidence>
<gene>
    <name evidence="5" type="ORF">CCMP2556_LOCUS41067</name>
</gene>
<dbReference type="PANTHER" id="PTHR24166:SF48">
    <property type="entry name" value="PROTEIN VAPYRIN"/>
    <property type="match status" value="1"/>
</dbReference>
<feature type="repeat" description="ANK" evidence="3">
    <location>
        <begin position="149"/>
        <end position="181"/>
    </location>
</feature>
<evidence type="ECO:0000256" key="4">
    <source>
        <dbReference type="SAM" id="MobiDB-lite"/>
    </source>
</evidence>
<dbReference type="InterPro" id="IPR036770">
    <property type="entry name" value="Ankyrin_rpt-contain_sf"/>
</dbReference>
<feature type="region of interest" description="Disordered" evidence="4">
    <location>
        <begin position="296"/>
        <end position="334"/>
    </location>
</feature>
<evidence type="ECO:0000256" key="3">
    <source>
        <dbReference type="PROSITE-ProRule" id="PRU00023"/>
    </source>
</evidence>
<dbReference type="Proteomes" id="UP001642484">
    <property type="component" value="Unassembled WGS sequence"/>
</dbReference>
<protein>
    <submittedName>
        <fullName evidence="5">Uncharacterized protein</fullName>
    </submittedName>
</protein>
<accession>A0ABP0Q858</accession>
<evidence type="ECO:0000256" key="2">
    <source>
        <dbReference type="ARBA" id="ARBA00023043"/>
    </source>
</evidence>
<dbReference type="InterPro" id="IPR050889">
    <property type="entry name" value="Dendritic_Spine_Reg/Scaffold"/>
</dbReference>
<dbReference type="PROSITE" id="PS50297">
    <property type="entry name" value="ANK_REP_REGION"/>
    <property type="match status" value="2"/>
</dbReference>
<dbReference type="EMBL" id="CAXAMN010024184">
    <property type="protein sequence ID" value="CAK9084422.1"/>
    <property type="molecule type" value="Genomic_DNA"/>
</dbReference>
<dbReference type="PROSITE" id="PS50088">
    <property type="entry name" value="ANK_REPEAT"/>
    <property type="match status" value="3"/>
</dbReference>
<keyword evidence="1" id="KW-0677">Repeat</keyword>
<dbReference type="Pfam" id="PF12796">
    <property type="entry name" value="Ank_2"/>
    <property type="match status" value="2"/>
</dbReference>
<name>A0ABP0Q858_9DINO</name>
<dbReference type="InterPro" id="IPR002110">
    <property type="entry name" value="Ankyrin_rpt"/>
</dbReference>
<feature type="repeat" description="ANK" evidence="3">
    <location>
        <begin position="255"/>
        <end position="287"/>
    </location>
</feature>
<evidence type="ECO:0000313" key="6">
    <source>
        <dbReference type="Proteomes" id="UP001642484"/>
    </source>
</evidence>
<dbReference type="SMART" id="SM00248">
    <property type="entry name" value="ANK"/>
    <property type="match status" value="5"/>
</dbReference>
<comment type="caution">
    <text evidence="5">The sequence shown here is derived from an EMBL/GenBank/DDBJ whole genome shotgun (WGS) entry which is preliminary data.</text>
</comment>
<organism evidence="5 6">
    <name type="scientific">Durusdinium trenchii</name>
    <dbReference type="NCBI Taxonomy" id="1381693"/>
    <lineage>
        <taxon>Eukaryota</taxon>
        <taxon>Sar</taxon>
        <taxon>Alveolata</taxon>
        <taxon>Dinophyceae</taxon>
        <taxon>Suessiales</taxon>
        <taxon>Symbiodiniaceae</taxon>
        <taxon>Durusdinium</taxon>
    </lineage>
</organism>
<dbReference type="PANTHER" id="PTHR24166">
    <property type="entry name" value="ROLLING PEBBLES, ISOFORM B"/>
    <property type="match status" value="1"/>
</dbReference>
<keyword evidence="6" id="KW-1185">Reference proteome</keyword>
<feature type="repeat" description="ANK" evidence="3">
    <location>
        <begin position="182"/>
        <end position="214"/>
    </location>
</feature>
<proteinExistence type="predicted"/>
<dbReference type="SUPFAM" id="SSF48403">
    <property type="entry name" value="Ankyrin repeat"/>
    <property type="match status" value="1"/>
</dbReference>
<sequence>MTPLEHPGAVNHHSPGSIDASDQRDSVARRVPRSTRWSGPPDRSTMTGVSVRSAVGLCRWTGHDVLHGTKKGGVGRPKTRRAEIRLVLDLVKLEGAGFRGLHTIPCLKEAGMSRLMNHLRRIAAAALGRSGLVRQLLEAKADVDAANPSGATALIAAAFAGDVATLELLLAQSASLERKTRSGVRALQAAVEGNQSEAVELLLSTGAELDAADAVGVGGPKGVATALHRCATAGLAPLAQRLCAAGAAVDAASAEGLTPLMLAAMRGHSDVMAELLEFGAELELEDAKGGTALFQAASTEGTDEETELETQTSQPTEALLPPNAEDPEDKGLHPMSVSRRCTDWGWHLPFLVMIAGSVWITRYAQQNAKIDNIFTAPDFLGYKCGQKFRPHEPYLYFCMEPPPVLDSNATDEEIAESAAARRLNARYPICVSECPSSSNTSSRCFVKETSNNLISQLREDALNFFAWQEVEDYPSWPAADLVCRPDPDVAPQLFEHWEAAILTTPQNVRLLLYLAHWKIALYPITLSALFSLMLGKAHIFGSSDQSHTVI</sequence>